<organism evidence="7 8">
    <name type="scientific">Acer saccharum</name>
    <name type="common">Sugar maple</name>
    <dbReference type="NCBI Taxonomy" id="4024"/>
    <lineage>
        <taxon>Eukaryota</taxon>
        <taxon>Viridiplantae</taxon>
        <taxon>Streptophyta</taxon>
        <taxon>Embryophyta</taxon>
        <taxon>Tracheophyta</taxon>
        <taxon>Spermatophyta</taxon>
        <taxon>Magnoliopsida</taxon>
        <taxon>eudicotyledons</taxon>
        <taxon>Gunneridae</taxon>
        <taxon>Pentapetalae</taxon>
        <taxon>rosids</taxon>
        <taxon>malvids</taxon>
        <taxon>Sapindales</taxon>
        <taxon>Sapindaceae</taxon>
        <taxon>Hippocastanoideae</taxon>
        <taxon>Acereae</taxon>
        <taxon>Acer</taxon>
    </lineage>
</organism>
<keyword evidence="2" id="KW-0805">Transcription regulation</keyword>
<dbReference type="Gene3D" id="2.40.330.10">
    <property type="entry name" value="DNA-binding pseudobarrel domain"/>
    <property type="match status" value="1"/>
</dbReference>
<evidence type="ECO:0000256" key="1">
    <source>
        <dbReference type="ARBA" id="ARBA00004123"/>
    </source>
</evidence>
<reference evidence="7" key="1">
    <citation type="journal article" date="2022" name="Plant J.">
        <title>Strategies of tolerance reflected in two North American maple genomes.</title>
        <authorList>
            <person name="McEvoy S.L."/>
            <person name="Sezen U.U."/>
            <person name="Trouern-Trend A."/>
            <person name="McMahon S.M."/>
            <person name="Schaberg P.G."/>
            <person name="Yang J."/>
            <person name="Wegrzyn J.L."/>
            <person name="Swenson N.G."/>
        </authorList>
    </citation>
    <scope>NUCLEOTIDE SEQUENCE</scope>
    <source>
        <strain evidence="7">NS2018</strain>
    </source>
</reference>
<dbReference type="GO" id="GO:0005634">
    <property type="term" value="C:nucleus"/>
    <property type="evidence" value="ECO:0007669"/>
    <property type="project" value="UniProtKB-SubCell"/>
</dbReference>
<keyword evidence="5" id="KW-0539">Nucleus</keyword>
<keyword evidence="4" id="KW-0804">Transcription</keyword>
<dbReference type="InterPro" id="IPR015300">
    <property type="entry name" value="DNA-bd_pseudobarrel_sf"/>
</dbReference>
<dbReference type="CDD" id="cd10017">
    <property type="entry name" value="B3_DNA"/>
    <property type="match status" value="1"/>
</dbReference>
<dbReference type="EMBL" id="JAUESC010000388">
    <property type="protein sequence ID" value="KAK0572599.1"/>
    <property type="molecule type" value="Genomic_DNA"/>
</dbReference>
<dbReference type="InterPro" id="IPR044800">
    <property type="entry name" value="LEC2-like"/>
</dbReference>
<evidence type="ECO:0000256" key="5">
    <source>
        <dbReference type="ARBA" id="ARBA00023242"/>
    </source>
</evidence>
<evidence type="ECO:0000259" key="6">
    <source>
        <dbReference type="PROSITE" id="PS50863"/>
    </source>
</evidence>
<dbReference type="PANTHER" id="PTHR31140">
    <property type="entry name" value="B3 DOMAIN-CONTAINING TRANSCRIPTION FACTOR ABI3"/>
    <property type="match status" value="1"/>
</dbReference>
<reference evidence="7" key="2">
    <citation type="submission" date="2023-06" db="EMBL/GenBank/DDBJ databases">
        <authorList>
            <person name="Swenson N.G."/>
            <person name="Wegrzyn J.L."/>
            <person name="Mcevoy S.L."/>
        </authorList>
    </citation>
    <scope>NUCLEOTIDE SEQUENCE</scope>
    <source>
        <strain evidence="7">NS2018</strain>
        <tissue evidence="7">Leaf</tissue>
    </source>
</reference>
<evidence type="ECO:0000256" key="4">
    <source>
        <dbReference type="ARBA" id="ARBA00023163"/>
    </source>
</evidence>
<evidence type="ECO:0000256" key="3">
    <source>
        <dbReference type="ARBA" id="ARBA00023125"/>
    </source>
</evidence>
<comment type="caution">
    <text evidence="7">The sequence shown here is derived from an EMBL/GenBank/DDBJ whole genome shotgun (WGS) entry which is preliminary data.</text>
</comment>
<evidence type="ECO:0000313" key="7">
    <source>
        <dbReference type="EMBL" id="KAK0572599.1"/>
    </source>
</evidence>
<protein>
    <recommendedName>
        <fullName evidence="6">TF-B3 domain-containing protein</fullName>
    </recommendedName>
</protein>
<dbReference type="SMART" id="SM01019">
    <property type="entry name" value="B3"/>
    <property type="match status" value="1"/>
</dbReference>
<dbReference type="Pfam" id="PF02362">
    <property type="entry name" value="B3"/>
    <property type="match status" value="1"/>
</dbReference>
<comment type="subcellular location">
    <subcellularLocation>
        <location evidence="1">Nucleus</location>
    </subcellularLocation>
</comment>
<keyword evidence="3" id="KW-0238">DNA-binding</keyword>
<feature type="domain" description="TF-B3" evidence="6">
    <location>
        <begin position="3"/>
        <end position="108"/>
    </location>
</feature>
<proteinExistence type="predicted"/>
<name>A0AA39RG97_ACESA</name>
<sequence>MASIFTKPLSKTDVSHRLAIPSKKLNEITTLSLGKKVRIPVIDATGRQWSFLLSTRNKGKFLKPVISGKEWLEFVKKKQLRKGDYITLCRETNQNKEVRFRIGIKYTGISIVLFGATIRTS</sequence>
<dbReference type="PROSITE" id="PS50863">
    <property type="entry name" value="B3"/>
    <property type="match status" value="1"/>
</dbReference>
<accession>A0AA39RG97</accession>
<dbReference type="PANTHER" id="PTHR31140:SF142">
    <property type="entry name" value="TF-B3 DOMAIN-CONTAINING PROTEIN"/>
    <property type="match status" value="1"/>
</dbReference>
<keyword evidence="8" id="KW-1185">Reference proteome</keyword>
<dbReference type="GO" id="GO:0003700">
    <property type="term" value="F:DNA-binding transcription factor activity"/>
    <property type="evidence" value="ECO:0007669"/>
    <property type="project" value="InterPro"/>
</dbReference>
<evidence type="ECO:0000313" key="8">
    <source>
        <dbReference type="Proteomes" id="UP001168877"/>
    </source>
</evidence>
<gene>
    <name evidence="7" type="ORF">LWI29_033984</name>
</gene>
<dbReference type="Proteomes" id="UP001168877">
    <property type="component" value="Unassembled WGS sequence"/>
</dbReference>
<evidence type="ECO:0000256" key="2">
    <source>
        <dbReference type="ARBA" id="ARBA00023015"/>
    </source>
</evidence>
<dbReference type="SUPFAM" id="SSF101936">
    <property type="entry name" value="DNA-binding pseudobarrel domain"/>
    <property type="match status" value="1"/>
</dbReference>
<dbReference type="InterPro" id="IPR003340">
    <property type="entry name" value="B3_DNA-bd"/>
</dbReference>
<dbReference type="AlphaFoldDB" id="A0AA39RG97"/>
<dbReference type="GO" id="GO:0003677">
    <property type="term" value="F:DNA binding"/>
    <property type="evidence" value="ECO:0007669"/>
    <property type="project" value="UniProtKB-KW"/>
</dbReference>